<feature type="transmembrane region" description="Helical" evidence="1">
    <location>
        <begin position="31"/>
        <end position="51"/>
    </location>
</feature>
<organism evidence="2 3">
    <name type="scientific">Ectobacillus funiculus</name>
    <dbReference type="NCBI Taxonomy" id="137993"/>
    <lineage>
        <taxon>Bacteria</taxon>
        <taxon>Bacillati</taxon>
        <taxon>Bacillota</taxon>
        <taxon>Bacilli</taxon>
        <taxon>Bacillales</taxon>
        <taxon>Bacillaceae</taxon>
        <taxon>Ectobacillus</taxon>
    </lineage>
</organism>
<evidence type="ECO:0008006" key="4">
    <source>
        <dbReference type="Google" id="ProtNLM"/>
    </source>
</evidence>
<sequence length="77" mass="8699">MWSVLGVLFVAIVILIIEVPSLWKAKMKKELWIFSFLLLCSTVLGIAKGLQMDIPNPLDWLAVIFEPLGYILQGLLK</sequence>
<proteinExistence type="predicted"/>
<evidence type="ECO:0000256" key="1">
    <source>
        <dbReference type="SAM" id="Phobius"/>
    </source>
</evidence>
<keyword evidence="1" id="KW-1133">Transmembrane helix</keyword>
<keyword evidence="3" id="KW-1185">Reference proteome</keyword>
<dbReference type="RefSeq" id="WP_379948936.1">
    <property type="nucleotide sequence ID" value="NZ_JBHMAF010000038.1"/>
</dbReference>
<protein>
    <recommendedName>
        <fullName evidence="4">Holin</fullName>
    </recommendedName>
</protein>
<dbReference type="EMBL" id="JBHMAF010000038">
    <property type="protein sequence ID" value="MFB9758644.1"/>
    <property type="molecule type" value="Genomic_DNA"/>
</dbReference>
<evidence type="ECO:0000313" key="3">
    <source>
        <dbReference type="Proteomes" id="UP001589609"/>
    </source>
</evidence>
<dbReference type="Proteomes" id="UP001589609">
    <property type="component" value="Unassembled WGS sequence"/>
</dbReference>
<accession>A0ABV5WDG7</accession>
<evidence type="ECO:0000313" key="2">
    <source>
        <dbReference type="EMBL" id="MFB9758644.1"/>
    </source>
</evidence>
<feature type="transmembrane region" description="Helical" evidence="1">
    <location>
        <begin position="6"/>
        <end position="24"/>
    </location>
</feature>
<keyword evidence="1" id="KW-0472">Membrane</keyword>
<gene>
    <name evidence="2" type="ORF">ACFFMS_09040</name>
</gene>
<keyword evidence="1" id="KW-0812">Transmembrane</keyword>
<reference evidence="2 3" key="1">
    <citation type="submission" date="2024-09" db="EMBL/GenBank/DDBJ databases">
        <authorList>
            <person name="Sun Q."/>
            <person name="Mori K."/>
        </authorList>
    </citation>
    <scope>NUCLEOTIDE SEQUENCE [LARGE SCALE GENOMIC DNA]</scope>
    <source>
        <strain evidence="2 3">JCM 11201</strain>
    </source>
</reference>
<comment type="caution">
    <text evidence="2">The sequence shown here is derived from an EMBL/GenBank/DDBJ whole genome shotgun (WGS) entry which is preliminary data.</text>
</comment>
<name>A0ABV5WDG7_9BACI</name>